<feature type="domain" description="Bacterial sugar transferase" evidence="9">
    <location>
        <begin position="312"/>
        <end position="503"/>
    </location>
</feature>
<feature type="transmembrane region" description="Helical" evidence="8">
    <location>
        <begin position="68"/>
        <end position="85"/>
    </location>
</feature>
<dbReference type="Pfam" id="PF13727">
    <property type="entry name" value="CoA_binding_3"/>
    <property type="match status" value="1"/>
</dbReference>
<dbReference type="InterPro" id="IPR003362">
    <property type="entry name" value="Bact_transf"/>
</dbReference>
<evidence type="ECO:0000256" key="2">
    <source>
        <dbReference type="ARBA" id="ARBA00006464"/>
    </source>
</evidence>
<evidence type="ECO:0000259" key="9">
    <source>
        <dbReference type="Pfam" id="PF02397"/>
    </source>
</evidence>
<comment type="subcellular location">
    <subcellularLocation>
        <location evidence="1">Membrane</location>
        <topology evidence="1">Multi-pass membrane protein</topology>
    </subcellularLocation>
</comment>
<keyword evidence="4 8" id="KW-0812">Transmembrane</keyword>
<feature type="transmembrane region" description="Helical" evidence="8">
    <location>
        <begin position="154"/>
        <end position="171"/>
    </location>
</feature>
<keyword evidence="3 10" id="KW-0808">Transferase</keyword>
<dbReference type="InterPro" id="IPR017475">
    <property type="entry name" value="EPS_sugar_tfrase"/>
</dbReference>
<proteinExistence type="inferred from homology"/>
<dbReference type="NCBIfam" id="TIGR03025">
    <property type="entry name" value="EPS_sugtrans"/>
    <property type="match status" value="1"/>
</dbReference>
<evidence type="ECO:0000256" key="4">
    <source>
        <dbReference type="ARBA" id="ARBA00022692"/>
    </source>
</evidence>
<dbReference type="EMBL" id="CADCTF010000090">
    <property type="protein sequence ID" value="CAA9241191.1"/>
    <property type="molecule type" value="Genomic_DNA"/>
</dbReference>
<dbReference type="Pfam" id="PF02397">
    <property type="entry name" value="Bac_transf"/>
    <property type="match status" value="1"/>
</dbReference>
<dbReference type="GO" id="GO:0016020">
    <property type="term" value="C:membrane"/>
    <property type="evidence" value="ECO:0007669"/>
    <property type="project" value="UniProtKB-SubCell"/>
</dbReference>
<dbReference type="AlphaFoldDB" id="A0A6J4I3G8"/>
<evidence type="ECO:0000256" key="6">
    <source>
        <dbReference type="ARBA" id="ARBA00023136"/>
    </source>
</evidence>
<gene>
    <name evidence="10" type="ORF">AVDCRST_MAG50-1715</name>
</gene>
<evidence type="ECO:0000256" key="8">
    <source>
        <dbReference type="SAM" id="Phobius"/>
    </source>
</evidence>
<organism evidence="10">
    <name type="scientific">uncultured Acidimicrobiales bacterium</name>
    <dbReference type="NCBI Taxonomy" id="310071"/>
    <lineage>
        <taxon>Bacteria</taxon>
        <taxon>Bacillati</taxon>
        <taxon>Actinomycetota</taxon>
        <taxon>Acidimicrobiia</taxon>
        <taxon>Acidimicrobiales</taxon>
        <taxon>environmental samples</taxon>
    </lineage>
</organism>
<reference evidence="10" key="1">
    <citation type="submission" date="2020-02" db="EMBL/GenBank/DDBJ databases">
        <authorList>
            <person name="Meier V. D."/>
        </authorList>
    </citation>
    <scope>NUCLEOTIDE SEQUENCE</scope>
    <source>
        <strain evidence="10">AVDCRST_MAG50</strain>
    </source>
</reference>
<protein>
    <submittedName>
        <fullName evidence="10">Exopolysaccharide biosynthesis polyprenyl glycosylphosphotransferase</fullName>
        <ecNumber evidence="10">2.7.8.6</ecNumber>
    </submittedName>
</protein>
<feature type="transmembrane region" description="Helical" evidence="8">
    <location>
        <begin position="314"/>
        <end position="338"/>
    </location>
</feature>
<evidence type="ECO:0000256" key="3">
    <source>
        <dbReference type="ARBA" id="ARBA00022679"/>
    </source>
</evidence>
<evidence type="ECO:0000313" key="10">
    <source>
        <dbReference type="EMBL" id="CAA9241191.1"/>
    </source>
</evidence>
<accession>A0A6J4I3G8</accession>
<comment type="similarity">
    <text evidence="2">Belongs to the bacterial sugar transferase family.</text>
</comment>
<dbReference type="EC" id="2.7.8.6" evidence="10"/>
<sequence>MSGEQARWCRGASAGPGGLTVTRAAPAVPRRVAAQHRRTPVRNADLSGPAGPPVGHGRRVRLASVPRVTGLLAAGDLLAIAVAATAVRPGWVELAYAFGAFLSLAIGREHRNRLALRLLDEVPRLVGRLLLPLLVVGSGAVVTEVSAAVLRQTVATVVLVLAVRAVSYATIRSQRRKGRLSSPTVVLGAGAIGLELVEILTAHPEYGLRPVGIVDDVPRGPFPPVLGQISDLHDVIASNDVTHMVVAFGPTREKDLVRVLRQAVSDDVRVYLVPRFFEIGLAPTGPEVETVWGIPLYRVRQAALRESAFRIKRVADVALSGSALLVLSPVLAVLAVLVRLSSPGPVLFKQCRIGQGGRQFDVLKFRTLREQRASDELPVGDDADGVQRQRLQDVQRRVTPIGRFLRRTCLDEVPQLWNIVRGDMSLVGPRPEERPFVERFEGSVRGYADRHRLPVGLTGLAQVHGLRGDTSIEVRSRFDNYYVEHWSPWQDFVILLRTLGAVVRHDASRPGSDARP</sequence>
<evidence type="ECO:0000256" key="5">
    <source>
        <dbReference type="ARBA" id="ARBA00022989"/>
    </source>
</evidence>
<dbReference type="PANTHER" id="PTHR30576">
    <property type="entry name" value="COLANIC BIOSYNTHESIS UDP-GLUCOSE LIPID CARRIER TRANSFERASE"/>
    <property type="match status" value="1"/>
</dbReference>
<dbReference type="Gene3D" id="3.40.50.720">
    <property type="entry name" value="NAD(P)-binding Rossmann-like Domain"/>
    <property type="match status" value="1"/>
</dbReference>
<feature type="region of interest" description="Disordered" evidence="7">
    <location>
        <begin position="29"/>
        <end position="54"/>
    </location>
</feature>
<name>A0A6J4I3G8_9ACTN</name>
<keyword evidence="6 8" id="KW-0472">Membrane</keyword>
<feature type="transmembrane region" description="Helical" evidence="8">
    <location>
        <begin position="91"/>
        <end position="108"/>
    </location>
</feature>
<dbReference type="GO" id="GO:0047360">
    <property type="term" value="F:undecaprenyl-phosphate galactose phosphotransferase activity"/>
    <property type="evidence" value="ECO:0007669"/>
    <property type="project" value="UniProtKB-EC"/>
</dbReference>
<feature type="transmembrane region" description="Helical" evidence="8">
    <location>
        <begin position="129"/>
        <end position="148"/>
    </location>
</feature>
<evidence type="ECO:0000256" key="7">
    <source>
        <dbReference type="SAM" id="MobiDB-lite"/>
    </source>
</evidence>
<keyword evidence="5 8" id="KW-1133">Transmembrane helix</keyword>
<evidence type="ECO:0000256" key="1">
    <source>
        <dbReference type="ARBA" id="ARBA00004141"/>
    </source>
</evidence>
<dbReference type="PANTHER" id="PTHR30576:SF0">
    <property type="entry name" value="UNDECAPRENYL-PHOSPHATE N-ACETYLGALACTOSAMINYL 1-PHOSPHATE TRANSFERASE-RELATED"/>
    <property type="match status" value="1"/>
</dbReference>